<protein>
    <recommendedName>
        <fullName evidence="4">GTP diphosphokinase</fullName>
        <ecNumber evidence="4">2.7.6.5</ecNumber>
    </recommendedName>
</protein>
<evidence type="ECO:0000256" key="8">
    <source>
        <dbReference type="ARBA" id="ARBA00022840"/>
    </source>
</evidence>
<evidence type="ECO:0000256" key="6">
    <source>
        <dbReference type="ARBA" id="ARBA00022741"/>
    </source>
</evidence>
<dbReference type="RefSeq" id="WP_053602489.1">
    <property type="nucleotide sequence ID" value="NZ_CP012600.1"/>
</dbReference>
<evidence type="ECO:0000256" key="2">
    <source>
        <dbReference type="ARBA" id="ARBA00007476"/>
    </source>
</evidence>
<dbReference type="GO" id="GO:0015970">
    <property type="term" value="P:guanosine tetraphosphate biosynthetic process"/>
    <property type="evidence" value="ECO:0007669"/>
    <property type="project" value="UniProtKB-UniPathway"/>
</dbReference>
<dbReference type="EMBL" id="CP012600">
    <property type="protein sequence ID" value="ALC80749.1"/>
    <property type="molecule type" value="Genomic_DNA"/>
</dbReference>
<reference evidence="12 13" key="2">
    <citation type="journal article" date="2016" name="Int. J. Syst. Evol. Microbiol.">
        <title>Bacillus gobiensis sp. nov., isolated from a soil sample.</title>
        <authorList>
            <person name="Liu B."/>
            <person name="Liu G.H."/>
            <person name="Cetin S."/>
            <person name="Schumann P."/>
            <person name="Pan Z.Z."/>
            <person name="Chen Q.Q."/>
        </authorList>
    </citation>
    <scope>NUCLEOTIDE SEQUENCE [LARGE SCALE GENOMIC DNA]</scope>
    <source>
        <strain evidence="12 13">FJAT-4402</strain>
    </source>
</reference>
<dbReference type="FunFam" id="1.10.287.860:FF:000001">
    <property type="entry name" value="GTP pyrophosphokinase YjbM"/>
    <property type="match status" value="1"/>
</dbReference>
<evidence type="ECO:0000256" key="3">
    <source>
        <dbReference type="ARBA" id="ARBA00011881"/>
    </source>
</evidence>
<dbReference type="InterPro" id="IPR052366">
    <property type="entry name" value="GTP_Pyrophosphokinase"/>
</dbReference>
<dbReference type="CDD" id="cd05399">
    <property type="entry name" value="NT_Rel-Spo_like"/>
    <property type="match status" value="1"/>
</dbReference>
<evidence type="ECO:0000256" key="5">
    <source>
        <dbReference type="ARBA" id="ARBA00022679"/>
    </source>
</evidence>
<reference evidence="13" key="1">
    <citation type="submission" date="2015-08" db="EMBL/GenBank/DDBJ databases">
        <title>Genome sequencing project for genomic taxonomy and phylogenomics of Bacillus-like bacteria.</title>
        <authorList>
            <person name="Liu B."/>
            <person name="Wang J."/>
            <person name="Zhu Y."/>
            <person name="Liu G."/>
            <person name="Chen Q."/>
            <person name="Chen Z."/>
            <person name="Lan J."/>
            <person name="Che J."/>
            <person name="Ge C."/>
            <person name="Shi H."/>
            <person name="Pan Z."/>
            <person name="Liu X."/>
        </authorList>
    </citation>
    <scope>NUCLEOTIDE SEQUENCE [LARGE SCALE GENOMIC DNA]</scope>
    <source>
        <strain evidence="13">FJAT-4402</strain>
    </source>
</reference>
<evidence type="ECO:0000313" key="12">
    <source>
        <dbReference type="EMBL" id="ALC80749.1"/>
    </source>
</evidence>
<dbReference type="InterPro" id="IPR043519">
    <property type="entry name" value="NT_sf"/>
</dbReference>
<feature type="domain" description="RelA/SpoT" evidence="11">
    <location>
        <begin position="45"/>
        <end position="165"/>
    </location>
</feature>
<dbReference type="PANTHER" id="PTHR47837">
    <property type="entry name" value="GTP PYROPHOSPHOKINASE YJBM"/>
    <property type="match status" value="1"/>
</dbReference>
<comment type="pathway">
    <text evidence="1">Purine metabolism; ppGpp biosynthesis; ppGpp from GTP: step 1/2.</text>
</comment>
<name>A0A0M4FET0_9BACI</name>
<evidence type="ECO:0000259" key="11">
    <source>
        <dbReference type="SMART" id="SM00954"/>
    </source>
</evidence>
<evidence type="ECO:0000256" key="9">
    <source>
        <dbReference type="ARBA" id="ARBA00023134"/>
    </source>
</evidence>
<sequence>MDEKEWELFLAPYHQAVEELKVKLKGMRSLYDYEIDHSPIEFVTGRVKPVASIKEKARRKSIPLHNIETMQDIAGLRIMCQFVEDIRIVIKMLLARKDMEIVDKRDYIAEQKESGYRSYHLVAEYPLQTPRGEKKVLVEIQIRTLAMNFWATIEHSLNYKYSGNIPEKVKHRLQRASDAASRLDDEMSEIREEIKEAHAVFFRKKEHGPKGDKR</sequence>
<evidence type="ECO:0000256" key="7">
    <source>
        <dbReference type="ARBA" id="ARBA00022777"/>
    </source>
</evidence>
<comment type="subunit">
    <text evidence="3">Homotetramer.</text>
</comment>
<dbReference type="Gene3D" id="1.10.287.860">
    <property type="entry name" value="Nucleotidyltransferase"/>
    <property type="match status" value="1"/>
</dbReference>
<dbReference type="STRING" id="1441095.AM592_03445"/>
<keyword evidence="7 12" id="KW-0418">Kinase</keyword>
<keyword evidence="8" id="KW-0067">ATP-binding</keyword>
<dbReference type="AlphaFoldDB" id="A0A0M4FET0"/>
<dbReference type="SMART" id="SM00954">
    <property type="entry name" value="RelA_SpoT"/>
    <property type="match status" value="1"/>
</dbReference>
<dbReference type="PATRIC" id="fig|1441095.3.peg.752"/>
<dbReference type="GO" id="GO:0016301">
    <property type="term" value="F:kinase activity"/>
    <property type="evidence" value="ECO:0007669"/>
    <property type="project" value="UniProtKB-KW"/>
</dbReference>
<dbReference type="Proteomes" id="UP000067625">
    <property type="component" value="Chromosome"/>
</dbReference>
<dbReference type="SUPFAM" id="SSF81301">
    <property type="entry name" value="Nucleotidyltransferase"/>
    <property type="match status" value="1"/>
</dbReference>
<dbReference type="GO" id="GO:0005525">
    <property type="term" value="F:GTP binding"/>
    <property type="evidence" value="ECO:0007669"/>
    <property type="project" value="UniProtKB-KW"/>
</dbReference>
<dbReference type="Pfam" id="PF04607">
    <property type="entry name" value="RelA_SpoT"/>
    <property type="match status" value="1"/>
</dbReference>
<dbReference type="OrthoDB" id="9789634at2"/>
<gene>
    <name evidence="12" type="ORF">AM592_03445</name>
</gene>
<dbReference type="FunFam" id="3.30.460.10:FF:000012">
    <property type="entry name" value="GTP pyrophosphokinase YjbM"/>
    <property type="match status" value="1"/>
</dbReference>
<evidence type="ECO:0000256" key="10">
    <source>
        <dbReference type="SAM" id="Coils"/>
    </source>
</evidence>
<keyword evidence="13" id="KW-1185">Reference proteome</keyword>
<evidence type="ECO:0000256" key="4">
    <source>
        <dbReference type="ARBA" id="ARBA00013251"/>
    </source>
</evidence>
<keyword evidence="10" id="KW-0175">Coiled coil</keyword>
<comment type="similarity">
    <text evidence="2">Belongs to the RelA/SpoT family.</text>
</comment>
<dbReference type="PANTHER" id="PTHR47837:SF1">
    <property type="entry name" value="GTP PYROPHOSPHOKINASE YJBM"/>
    <property type="match status" value="1"/>
</dbReference>
<keyword evidence="5" id="KW-0808">Transferase</keyword>
<keyword evidence="6" id="KW-0547">Nucleotide-binding</keyword>
<dbReference type="GO" id="GO:0005524">
    <property type="term" value="F:ATP binding"/>
    <property type="evidence" value="ECO:0007669"/>
    <property type="project" value="UniProtKB-KW"/>
</dbReference>
<evidence type="ECO:0000256" key="1">
    <source>
        <dbReference type="ARBA" id="ARBA00004976"/>
    </source>
</evidence>
<dbReference type="InterPro" id="IPR007685">
    <property type="entry name" value="RelA_SpoT"/>
</dbReference>
<organism evidence="12 13">
    <name type="scientific">Bacillus gobiensis</name>
    <dbReference type="NCBI Taxonomy" id="1441095"/>
    <lineage>
        <taxon>Bacteria</taxon>
        <taxon>Bacillati</taxon>
        <taxon>Bacillota</taxon>
        <taxon>Bacilli</taxon>
        <taxon>Bacillales</taxon>
        <taxon>Bacillaceae</taxon>
        <taxon>Bacillus</taxon>
    </lineage>
</organism>
<dbReference type="GO" id="GO:0008728">
    <property type="term" value="F:GTP diphosphokinase activity"/>
    <property type="evidence" value="ECO:0007669"/>
    <property type="project" value="UniProtKB-EC"/>
</dbReference>
<dbReference type="EC" id="2.7.6.5" evidence="4"/>
<accession>A0A0M4FET0</accession>
<proteinExistence type="inferred from homology"/>
<dbReference type="Gene3D" id="3.30.460.10">
    <property type="entry name" value="Beta Polymerase, domain 2"/>
    <property type="match status" value="1"/>
</dbReference>
<keyword evidence="9" id="KW-0342">GTP-binding</keyword>
<evidence type="ECO:0000313" key="13">
    <source>
        <dbReference type="Proteomes" id="UP000067625"/>
    </source>
</evidence>
<dbReference type="UniPathway" id="UPA00908">
    <property type="reaction ID" value="UER00884"/>
</dbReference>
<feature type="coiled-coil region" evidence="10">
    <location>
        <begin position="173"/>
        <end position="200"/>
    </location>
</feature>